<dbReference type="EMBL" id="JAKREW010000038">
    <property type="protein sequence ID" value="MCG7508282.1"/>
    <property type="molecule type" value="Genomic_DNA"/>
</dbReference>
<dbReference type="RefSeq" id="WP_239369798.1">
    <property type="nucleotide sequence ID" value="NZ_JAKREW010000038.1"/>
</dbReference>
<comment type="caution">
    <text evidence="2">The sequence shown here is derived from an EMBL/GenBank/DDBJ whole genome shotgun (WGS) entry which is preliminary data.</text>
</comment>
<keyword evidence="1" id="KW-0732">Signal</keyword>
<evidence type="ECO:0000256" key="1">
    <source>
        <dbReference type="SAM" id="SignalP"/>
    </source>
</evidence>
<feature type="chain" id="PRO_5045052071" evidence="1">
    <location>
        <begin position="23"/>
        <end position="182"/>
    </location>
</feature>
<accession>A0ABS9QLF9</accession>
<feature type="signal peptide" evidence="1">
    <location>
        <begin position="1"/>
        <end position="22"/>
    </location>
</feature>
<gene>
    <name evidence="2" type="ORF">L4923_24890</name>
</gene>
<evidence type="ECO:0000313" key="3">
    <source>
        <dbReference type="Proteomes" id="UP001201701"/>
    </source>
</evidence>
<reference evidence="2 3" key="1">
    <citation type="submission" date="2022-02" db="EMBL/GenBank/DDBJ databases">
        <title>Draft genome sequence of Mezorhizobium retamae strain IRAMC:0171 isolated from Retama raetam nodules.</title>
        <authorList>
            <person name="Bengaied R."/>
            <person name="Sbissi I."/>
            <person name="Huber K."/>
            <person name="Ghodbane F."/>
            <person name="Nouioui I."/>
            <person name="Tarhouni M."/>
            <person name="Gtari M."/>
        </authorList>
    </citation>
    <scope>NUCLEOTIDE SEQUENCE [LARGE SCALE GENOMIC DNA]</scope>
    <source>
        <strain evidence="2 3">IRAMC:0171</strain>
    </source>
</reference>
<dbReference type="Proteomes" id="UP001201701">
    <property type="component" value="Unassembled WGS sequence"/>
</dbReference>
<sequence>MKRIKLFLAAAFLSIAASHALARPATETESQALVQAVTTFDKAMRGNDYATVVKTIPPRVLEHMAKASGMTVDALRGIVIEQMQAALATVKIESFAMDVSKVEYKELPNGEPYALIPTEVVMDAGGADKILAKSQTLALLDGGAWYLLRVNEDQQVTIMRQVYPEFAEVEFPAGSMEALKKP</sequence>
<keyword evidence="3" id="KW-1185">Reference proteome</keyword>
<evidence type="ECO:0000313" key="2">
    <source>
        <dbReference type="EMBL" id="MCG7508282.1"/>
    </source>
</evidence>
<name>A0ABS9QLF9_9HYPH</name>
<protein>
    <submittedName>
        <fullName evidence="2">Uncharacterized protein</fullName>
    </submittedName>
</protein>
<organism evidence="2 3">
    <name type="scientific">Mesorhizobium retamae</name>
    <dbReference type="NCBI Taxonomy" id="2912854"/>
    <lineage>
        <taxon>Bacteria</taxon>
        <taxon>Pseudomonadati</taxon>
        <taxon>Pseudomonadota</taxon>
        <taxon>Alphaproteobacteria</taxon>
        <taxon>Hyphomicrobiales</taxon>
        <taxon>Phyllobacteriaceae</taxon>
        <taxon>Mesorhizobium</taxon>
    </lineage>
</organism>
<proteinExistence type="predicted"/>